<proteinExistence type="predicted"/>
<dbReference type="RefSeq" id="WP_082213311.1">
    <property type="nucleotide sequence ID" value="NZ_FUZA01000001.1"/>
</dbReference>
<accession>A0A1T5C008</accession>
<reference evidence="2" key="1">
    <citation type="submission" date="2017-02" db="EMBL/GenBank/DDBJ databases">
        <authorList>
            <person name="Varghese N."/>
            <person name="Submissions S."/>
        </authorList>
    </citation>
    <scope>NUCLEOTIDE SEQUENCE [LARGE SCALE GENOMIC DNA]</scope>
    <source>
        <strain evidence="2">DSM 22270</strain>
    </source>
</reference>
<name>A0A1T5C008_9BACT</name>
<organism evidence="1 2">
    <name type="scientific">Dyadobacter psychrophilus</name>
    <dbReference type="NCBI Taxonomy" id="651661"/>
    <lineage>
        <taxon>Bacteria</taxon>
        <taxon>Pseudomonadati</taxon>
        <taxon>Bacteroidota</taxon>
        <taxon>Cytophagia</taxon>
        <taxon>Cytophagales</taxon>
        <taxon>Spirosomataceae</taxon>
        <taxon>Dyadobacter</taxon>
    </lineage>
</organism>
<sequence>MKIKILGKKDLPPSNSTLKFRIKNTTNWRVGFTDGETGDFVQEVGGITYSYSWNQIEEYYLTTPVLP</sequence>
<keyword evidence="2" id="KW-1185">Reference proteome</keyword>
<gene>
    <name evidence="1" type="ORF">SAMN05660293_00765</name>
</gene>
<evidence type="ECO:0000313" key="1">
    <source>
        <dbReference type="EMBL" id="SKB52705.1"/>
    </source>
</evidence>
<dbReference type="EMBL" id="FUZA01000001">
    <property type="protein sequence ID" value="SKB52705.1"/>
    <property type="molecule type" value="Genomic_DNA"/>
</dbReference>
<dbReference type="Proteomes" id="UP000190897">
    <property type="component" value="Unassembled WGS sequence"/>
</dbReference>
<dbReference type="OrthoDB" id="963886at2"/>
<protein>
    <submittedName>
        <fullName evidence="1">Uncharacterized protein</fullName>
    </submittedName>
</protein>
<evidence type="ECO:0000313" key="2">
    <source>
        <dbReference type="Proteomes" id="UP000190897"/>
    </source>
</evidence>
<dbReference type="AlphaFoldDB" id="A0A1T5C008"/>